<evidence type="ECO:0000313" key="2">
    <source>
        <dbReference type="Proteomes" id="UP001234297"/>
    </source>
</evidence>
<keyword evidence="2" id="KW-1185">Reference proteome</keyword>
<name>A0ACC2L1S8_PERAE</name>
<dbReference type="EMBL" id="CM056814">
    <property type="protein sequence ID" value="KAJ8627047.1"/>
    <property type="molecule type" value="Genomic_DNA"/>
</dbReference>
<sequence length="91" mass="10164">MGRTNNPEEELGSQLLLAAAGNSMVWWSQRNSKSTDASQHSIVTPVLTVMMNGWTTVQREELKRLVTGYAEERRETSPFSNQPQTVNALVT</sequence>
<proteinExistence type="predicted"/>
<accession>A0ACC2L1S8</accession>
<comment type="caution">
    <text evidence="1">The sequence shown here is derived from an EMBL/GenBank/DDBJ whole genome shotgun (WGS) entry which is preliminary data.</text>
</comment>
<gene>
    <name evidence="1" type="ORF">MRB53_020354</name>
</gene>
<organism evidence="1 2">
    <name type="scientific">Persea americana</name>
    <name type="common">Avocado</name>
    <dbReference type="NCBI Taxonomy" id="3435"/>
    <lineage>
        <taxon>Eukaryota</taxon>
        <taxon>Viridiplantae</taxon>
        <taxon>Streptophyta</taxon>
        <taxon>Embryophyta</taxon>
        <taxon>Tracheophyta</taxon>
        <taxon>Spermatophyta</taxon>
        <taxon>Magnoliopsida</taxon>
        <taxon>Magnoliidae</taxon>
        <taxon>Laurales</taxon>
        <taxon>Lauraceae</taxon>
        <taxon>Persea</taxon>
    </lineage>
</organism>
<protein>
    <submittedName>
        <fullName evidence="1">Uncharacterized protein</fullName>
    </submittedName>
</protein>
<evidence type="ECO:0000313" key="1">
    <source>
        <dbReference type="EMBL" id="KAJ8627047.1"/>
    </source>
</evidence>
<dbReference type="Proteomes" id="UP001234297">
    <property type="component" value="Chromosome 6"/>
</dbReference>
<reference evidence="1 2" key="1">
    <citation type="journal article" date="2022" name="Hortic Res">
        <title>A haplotype resolved chromosomal level avocado genome allows analysis of novel avocado genes.</title>
        <authorList>
            <person name="Nath O."/>
            <person name="Fletcher S.J."/>
            <person name="Hayward A."/>
            <person name="Shaw L.M."/>
            <person name="Masouleh A.K."/>
            <person name="Furtado A."/>
            <person name="Henry R.J."/>
            <person name="Mitter N."/>
        </authorList>
    </citation>
    <scope>NUCLEOTIDE SEQUENCE [LARGE SCALE GENOMIC DNA]</scope>
    <source>
        <strain evidence="2">cv. Hass</strain>
    </source>
</reference>